<dbReference type="AlphaFoldDB" id="A0A699IZT1"/>
<keyword evidence="1" id="KW-0067">ATP-binding</keyword>
<dbReference type="PANTHER" id="PTHR45786:SF74">
    <property type="entry name" value="ATP-DEPENDENT DNA HELICASE"/>
    <property type="match status" value="1"/>
</dbReference>
<dbReference type="GO" id="GO:0004386">
    <property type="term" value="F:helicase activity"/>
    <property type="evidence" value="ECO:0007669"/>
    <property type="project" value="UniProtKB-KW"/>
</dbReference>
<keyword evidence="1" id="KW-0547">Nucleotide-binding</keyword>
<gene>
    <name evidence="1" type="ORF">Tci_571883</name>
</gene>
<feature type="non-terminal residue" evidence="1">
    <location>
        <position position="1"/>
    </location>
</feature>
<dbReference type="PANTHER" id="PTHR45786">
    <property type="entry name" value="DNA BINDING PROTEIN-LIKE"/>
    <property type="match status" value="1"/>
</dbReference>
<evidence type="ECO:0000313" key="1">
    <source>
        <dbReference type="EMBL" id="GEZ99910.1"/>
    </source>
</evidence>
<sequence length="166" mass="19089">YVSHDLYKLECITSLLPVEMYQDDPRIKGKKDLMFSKFPVRFITGLGRFAQKKDEDTLNLEIVEGLIHVLDKHNGLVRLYRTARDRCSAGEIPGFKIRLYNKGGIRGYELPTSDILGGIVSEDGPNSRTDFDVIIEFRDDHPQRTNKLHQSYLSLQFPLLFIFGEP</sequence>
<keyword evidence="1" id="KW-0378">Hydrolase</keyword>
<protein>
    <submittedName>
        <fullName evidence="1">Helitron helicase-like domain-containing protein</fullName>
    </submittedName>
</protein>
<name>A0A699IZT1_TANCI</name>
<keyword evidence="1" id="KW-0347">Helicase</keyword>
<accession>A0A699IZT1</accession>
<dbReference type="EMBL" id="BKCJ010353584">
    <property type="protein sequence ID" value="GEZ99910.1"/>
    <property type="molecule type" value="Genomic_DNA"/>
</dbReference>
<reference evidence="1" key="1">
    <citation type="journal article" date="2019" name="Sci. Rep.">
        <title>Draft genome of Tanacetum cinerariifolium, the natural source of mosquito coil.</title>
        <authorList>
            <person name="Yamashiro T."/>
            <person name="Shiraishi A."/>
            <person name="Satake H."/>
            <person name="Nakayama K."/>
        </authorList>
    </citation>
    <scope>NUCLEOTIDE SEQUENCE</scope>
</reference>
<proteinExistence type="predicted"/>
<organism evidence="1">
    <name type="scientific">Tanacetum cinerariifolium</name>
    <name type="common">Dalmatian daisy</name>
    <name type="synonym">Chrysanthemum cinerariifolium</name>
    <dbReference type="NCBI Taxonomy" id="118510"/>
    <lineage>
        <taxon>Eukaryota</taxon>
        <taxon>Viridiplantae</taxon>
        <taxon>Streptophyta</taxon>
        <taxon>Embryophyta</taxon>
        <taxon>Tracheophyta</taxon>
        <taxon>Spermatophyta</taxon>
        <taxon>Magnoliopsida</taxon>
        <taxon>eudicotyledons</taxon>
        <taxon>Gunneridae</taxon>
        <taxon>Pentapetalae</taxon>
        <taxon>asterids</taxon>
        <taxon>campanulids</taxon>
        <taxon>Asterales</taxon>
        <taxon>Asteraceae</taxon>
        <taxon>Asteroideae</taxon>
        <taxon>Anthemideae</taxon>
        <taxon>Anthemidinae</taxon>
        <taxon>Tanacetum</taxon>
    </lineage>
</organism>
<comment type="caution">
    <text evidence="1">The sequence shown here is derived from an EMBL/GenBank/DDBJ whole genome shotgun (WGS) entry which is preliminary data.</text>
</comment>